<dbReference type="Proteomes" id="UP001201629">
    <property type="component" value="Unassembled WGS sequence"/>
</dbReference>
<accession>A0ABS9N882</accession>
<dbReference type="EMBL" id="JAKKFD010000044">
    <property type="protein sequence ID" value="MCG5446156.1"/>
    <property type="molecule type" value="Genomic_DNA"/>
</dbReference>
<evidence type="ECO:0000313" key="1">
    <source>
        <dbReference type="EMBL" id="MCG5446156.1"/>
    </source>
</evidence>
<protein>
    <submittedName>
        <fullName evidence="1">Uncharacterized protein</fullName>
    </submittedName>
</protein>
<reference evidence="1 2" key="1">
    <citation type="submission" date="2022-01" db="EMBL/GenBank/DDBJ databases">
        <authorList>
            <person name="Riesco R."/>
            <person name="Trujillo M.E."/>
        </authorList>
    </citation>
    <scope>NUCLEOTIDE SEQUENCE [LARGE SCALE GENOMIC DNA]</scope>
    <source>
        <strain evidence="1 2">NIE79</strain>
    </source>
</reference>
<gene>
    <name evidence="1" type="ORF">NIE79_004723</name>
</gene>
<comment type="caution">
    <text evidence="1">The sequence shown here is derived from an EMBL/GenBank/DDBJ whole genome shotgun (WGS) entry which is preliminary data.</text>
</comment>
<sequence>MGAGAGVEQQGDDGGVAGAAAVGGPLDGALLLGGEGVGFAGAGHAGPFDLQLESGADLVEKVDGGEGLVHGGRAGLGGDEVPPPGGDGGLGADLVDERVLVLAGVLVEPGGVRAGAGPVRLGGVGGQGAPVEVAVQRREGPVDGRVGSAGRSAMTFAVAVRATVVHRPSYPLSAGRTLSQG</sequence>
<dbReference type="RefSeq" id="WP_238681085.1">
    <property type="nucleotide sequence ID" value="NZ_JAKKFD010000044.1"/>
</dbReference>
<keyword evidence="2" id="KW-1185">Reference proteome</keyword>
<organism evidence="1 2">
    <name type="scientific">Micromonospora trifolii</name>
    <dbReference type="NCBI Taxonomy" id="2911208"/>
    <lineage>
        <taxon>Bacteria</taxon>
        <taxon>Bacillati</taxon>
        <taxon>Actinomycetota</taxon>
        <taxon>Actinomycetes</taxon>
        <taxon>Micromonosporales</taxon>
        <taxon>Micromonosporaceae</taxon>
        <taxon>Micromonospora</taxon>
    </lineage>
</organism>
<evidence type="ECO:0000313" key="2">
    <source>
        <dbReference type="Proteomes" id="UP001201629"/>
    </source>
</evidence>
<proteinExistence type="predicted"/>
<name>A0ABS9N882_9ACTN</name>